<dbReference type="CDD" id="cd20071">
    <property type="entry name" value="SET_SMYD"/>
    <property type="match status" value="1"/>
</dbReference>
<sequence>MGDSTRSLQTCAACHRQCSKLLLCGQCKLAYFCNAACQRHVWKAHKPVCVAVANPCVDMRKTERCGNGLFATKAFHRGELIVMEKAQFVTFKELARQNRLSQFGYTLTASNASETVAVHGPILSILNHSCIPNAWVKREAGPYRKLYARRDIQVGEEICTFYDGADTPDEECATIESRIAKRASLRDRFGLDCLCLHCQMDVALIDESATTMN</sequence>
<dbReference type="STRING" id="157072.A0A024TZ02"/>
<dbReference type="AlphaFoldDB" id="A0A024TZ02"/>
<dbReference type="SMART" id="SM00317">
    <property type="entry name" value="SET"/>
    <property type="match status" value="1"/>
</dbReference>
<dbReference type="PROSITE" id="PS50280">
    <property type="entry name" value="SET"/>
    <property type="match status" value="1"/>
</dbReference>
<dbReference type="Pfam" id="PF01753">
    <property type="entry name" value="zf-MYND"/>
    <property type="match status" value="1"/>
</dbReference>
<keyword evidence="3" id="KW-0862">Zinc</keyword>
<dbReference type="Pfam" id="PF00856">
    <property type="entry name" value="SET"/>
    <property type="match status" value="1"/>
</dbReference>
<accession>A0A024TZ02</accession>
<keyword evidence="2 4" id="KW-0863">Zinc-finger</keyword>
<feature type="domain" description="SET" evidence="5">
    <location>
        <begin position="55"/>
        <end position="163"/>
    </location>
</feature>
<dbReference type="PROSITE" id="PS50865">
    <property type="entry name" value="ZF_MYND_2"/>
    <property type="match status" value="1"/>
</dbReference>
<protein>
    <recommendedName>
        <fullName evidence="8">MYND-type domain-containing protein</fullName>
    </recommendedName>
</protein>
<dbReference type="OrthoDB" id="422362at2759"/>
<dbReference type="GO" id="GO:0008270">
    <property type="term" value="F:zinc ion binding"/>
    <property type="evidence" value="ECO:0007669"/>
    <property type="project" value="UniProtKB-KW"/>
</dbReference>
<evidence type="ECO:0000259" key="5">
    <source>
        <dbReference type="PROSITE" id="PS50280"/>
    </source>
</evidence>
<evidence type="ECO:0000256" key="3">
    <source>
        <dbReference type="ARBA" id="ARBA00022833"/>
    </source>
</evidence>
<dbReference type="GeneID" id="20085138"/>
<name>A0A024TZ02_9STRA</name>
<dbReference type="Gene3D" id="6.10.140.2220">
    <property type="match status" value="1"/>
</dbReference>
<organism evidence="7">
    <name type="scientific">Aphanomyces invadans</name>
    <dbReference type="NCBI Taxonomy" id="157072"/>
    <lineage>
        <taxon>Eukaryota</taxon>
        <taxon>Sar</taxon>
        <taxon>Stramenopiles</taxon>
        <taxon>Oomycota</taxon>
        <taxon>Saprolegniomycetes</taxon>
        <taxon>Saprolegniales</taxon>
        <taxon>Verrucalvaceae</taxon>
        <taxon>Aphanomyces</taxon>
    </lineage>
</organism>
<proteinExistence type="predicted"/>
<dbReference type="InterPro" id="IPR002893">
    <property type="entry name" value="Znf_MYND"/>
</dbReference>
<evidence type="ECO:0000313" key="7">
    <source>
        <dbReference type="EMBL" id="ETV99375.1"/>
    </source>
</evidence>
<dbReference type="PANTHER" id="PTHR12197">
    <property type="entry name" value="HISTONE-LYSINE N-METHYLTRANSFERASE SMYD"/>
    <property type="match status" value="1"/>
</dbReference>
<reference evidence="7" key="1">
    <citation type="submission" date="2013-12" db="EMBL/GenBank/DDBJ databases">
        <title>The Genome Sequence of Aphanomyces invadans NJM9701.</title>
        <authorList>
            <consortium name="The Broad Institute Genomics Platform"/>
            <person name="Russ C."/>
            <person name="Tyler B."/>
            <person name="van West P."/>
            <person name="Dieguez-Uribeondo J."/>
            <person name="Young S.K."/>
            <person name="Zeng Q."/>
            <person name="Gargeya S."/>
            <person name="Fitzgerald M."/>
            <person name="Abouelleil A."/>
            <person name="Alvarado L."/>
            <person name="Chapman S.B."/>
            <person name="Gainer-Dewar J."/>
            <person name="Goldberg J."/>
            <person name="Griggs A."/>
            <person name="Gujja S."/>
            <person name="Hansen M."/>
            <person name="Howarth C."/>
            <person name="Imamovic A."/>
            <person name="Ireland A."/>
            <person name="Larimer J."/>
            <person name="McCowan C."/>
            <person name="Murphy C."/>
            <person name="Pearson M."/>
            <person name="Poon T.W."/>
            <person name="Priest M."/>
            <person name="Roberts A."/>
            <person name="Saif S."/>
            <person name="Shea T."/>
            <person name="Sykes S."/>
            <person name="Wortman J."/>
            <person name="Nusbaum C."/>
            <person name="Birren B."/>
        </authorList>
    </citation>
    <scope>NUCLEOTIDE SEQUENCE [LARGE SCALE GENOMIC DNA]</scope>
    <source>
        <strain evidence="7">NJM9701</strain>
    </source>
</reference>
<evidence type="ECO:0000256" key="2">
    <source>
        <dbReference type="ARBA" id="ARBA00022771"/>
    </source>
</evidence>
<gene>
    <name evidence="7" type="ORF">H310_08088</name>
</gene>
<dbReference type="SUPFAM" id="SSF144232">
    <property type="entry name" value="HIT/MYND zinc finger-like"/>
    <property type="match status" value="1"/>
</dbReference>
<dbReference type="RefSeq" id="XP_008871931.1">
    <property type="nucleotide sequence ID" value="XM_008873709.1"/>
</dbReference>
<dbReference type="Gene3D" id="2.170.270.10">
    <property type="entry name" value="SET domain"/>
    <property type="match status" value="1"/>
</dbReference>
<dbReference type="InterPro" id="IPR046341">
    <property type="entry name" value="SET_dom_sf"/>
</dbReference>
<evidence type="ECO:0008006" key="8">
    <source>
        <dbReference type="Google" id="ProtNLM"/>
    </source>
</evidence>
<dbReference type="VEuPathDB" id="FungiDB:H310_08088"/>
<dbReference type="EMBL" id="KI913967">
    <property type="protein sequence ID" value="ETV99375.1"/>
    <property type="molecule type" value="Genomic_DNA"/>
</dbReference>
<evidence type="ECO:0000259" key="6">
    <source>
        <dbReference type="PROSITE" id="PS50865"/>
    </source>
</evidence>
<dbReference type="SUPFAM" id="SSF82199">
    <property type="entry name" value="SET domain"/>
    <property type="match status" value="1"/>
</dbReference>
<feature type="domain" description="MYND-type" evidence="6">
    <location>
        <begin position="11"/>
        <end position="49"/>
    </location>
</feature>
<evidence type="ECO:0000256" key="1">
    <source>
        <dbReference type="ARBA" id="ARBA00022723"/>
    </source>
</evidence>
<keyword evidence="1" id="KW-0479">Metal-binding</keyword>
<evidence type="ECO:0000256" key="4">
    <source>
        <dbReference type="PROSITE-ProRule" id="PRU00134"/>
    </source>
</evidence>
<dbReference type="InterPro" id="IPR001214">
    <property type="entry name" value="SET_dom"/>
</dbReference>
<dbReference type="InterPro" id="IPR050869">
    <property type="entry name" value="H3K4_H4K5_MeTrfase"/>
</dbReference>
<dbReference type="PROSITE" id="PS01360">
    <property type="entry name" value="ZF_MYND_1"/>
    <property type="match status" value="1"/>
</dbReference>